<dbReference type="AlphaFoldDB" id="A0A9X3Z7X8"/>
<evidence type="ECO:0000259" key="2">
    <source>
        <dbReference type="Pfam" id="PF00857"/>
    </source>
</evidence>
<proteinExistence type="predicted"/>
<organism evidence="3 4">
    <name type="scientific">Govanella unica</name>
    <dbReference type="NCBI Taxonomy" id="2975056"/>
    <lineage>
        <taxon>Bacteria</taxon>
        <taxon>Pseudomonadati</taxon>
        <taxon>Pseudomonadota</taxon>
        <taxon>Alphaproteobacteria</taxon>
        <taxon>Emcibacterales</taxon>
        <taxon>Govanellaceae</taxon>
        <taxon>Govanella</taxon>
    </lineage>
</organism>
<dbReference type="RefSeq" id="WP_274944169.1">
    <property type="nucleotide sequence ID" value="NZ_JANWOI010000004.1"/>
</dbReference>
<dbReference type="InterPro" id="IPR000868">
    <property type="entry name" value="Isochorismatase-like_dom"/>
</dbReference>
<dbReference type="PANTHER" id="PTHR43540">
    <property type="entry name" value="PEROXYUREIDOACRYLATE/UREIDOACRYLATE AMIDOHYDROLASE-RELATED"/>
    <property type="match status" value="1"/>
</dbReference>
<dbReference type="PANTHER" id="PTHR43540:SF1">
    <property type="entry name" value="ISOCHORISMATASE HYDROLASE"/>
    <property type="match status" value="1"/>
</dbReference>
<reference evidence="3" key="1">
    <citation type="submission" date="2022-08" db="EMBL/GenBank/DDBJ databases">
        <authorList>
            <person name="Vandamme P."/>
            <person name="Hettiarachchi A."/>
            <person name="Peeters C."/>
            <person name="Cnockaert M."/>
            <person name="Carlier A."/>
        </authorList>
    </citation>
    <scope>NUCLEOTIDE SEQUENCE</scope>
    <source>
        <strain evidence="3">LMG 31809</strain>
    </source>
</reference>
<dbReference type="Pfam" id="PF00857">
    <property type="entry name" value="Isochorismatase"/>
    <property type="match status" value="1"/>
</dbReference>
<protein>
    <submittedName>
        <fullName evidence="3">Isochorismatase family protein</fullName>
    </submittedName>
</protein>
<dbReference type="InterPro" id="IPR050272">
    <property type="entry name" value="Isochorismatase-like_hydrls"/>
</dbReference>
<dbReference type="SUPFAM" id="SSF52499">
    <property type="entry name" value="Isochorismatase-like hydrolases"/>
    <property type="match status" value="1"/>
</dbReference>
<reference evidence="3" key="2">
    <citation type="journal article" date="2023" name="Syst. Appl. Microbiol.">
        <title>Govania unica gen. nov., sp. nov., a rare biosphere bacterium that represents a novel family in the class Alphaproteobacteria.</title>
        <authorList>
            <person name="Vandamme P."/>
            <person name="Peeters C."/>
            <person name="Hettiarachchi A."/>
            <person name="Cnockaert M."/>
            <person name="Carlier A."/>
        </authorList>
    </citation>
    <scope>NUCLEOTIDE SEQUENCE</scope>
    <source>
        <strain evidence="3">LMG 31809</strain>
    </source>
</reference>
<gene>
    <name evidence="3" type="ORF">NYP16_10925</name>
</gene>
<dbReference type="Gene3D" id="3.40.50.850">
    <property type="entry name" value="Isochorismatase-like"/>
    <property type="match status" value="1"/>
</dbReference>
<feature type="domain" description="Isochorismatase-like" evidence="2">
    <location>
        <begin position="29"/>
        <end position="204"/>
    </location>
</feature>
<evidence type="ECO:0000313" key="4">
    <source>
        <dbReference type="Proteomes" id="UP001141619"/>
    </source>
</evidence>
<keyword evidence="1" id="KW-0378">Hydrolase</keyword>
<dbReference type="GO" id="GO:0016787">
    <property type="term" value="F:hydrolase activity"/>
    <property type="evidence" value="ECO:0007669"/>
    <property type="project" value="UniProtKB-KW"/>
</dbReference>
<evidence type="ECO:0000313" key="3">
    <source>
        <dbReference type="EMBL" id="MDA5194464.1"/>
    </source>
</evidence>
<accession>A0A9X3Z7X8</accession>
<sequence length="216" mass="22950">MAGRDTVARDQDYAAAGFGGRLGFGERPALVIVDVVTAYLDPESPLYAGVEDELAANERLLAVAREVGIPVIFTRVEYTPGGADGGYFYKKVKALKVFDRGGKWGAFPATLTPLSSEIIVTKQYASAFFGTSLRSTLSALGVDTLLITGYSTSGCVRATALDALQNGFIPVVVADACGDRDCDVQAANLFDLAAKYADVLEADQVIAWLQEQFCAD</sequence>
<dbReference type="InterPro" id="IPR036380">
    <property type="entry name" value="Isochorismatase-like_sf"/>
</dbReference>
<keyword evidence="4" id="KW-1185">Reference proteome</keyword>
<name>A0A9X3Z7X8_9PROT</name>
<evidence type="ECO:0000256" key="1">
    <source>
        <dbReference type="ARBA" id="ARBA00022801"/>
    </source>
</evidence>
<dbReference type="EMBL" id="JANWOI010000004">
    <property type="protein sequence ID" value="MDA5194464.1"/>
    <property type="molecule type" value="Genomic_DNA"/>
</dbReference>
<dbReference type="Proteomes" id="UP001141619">
    <property type="component" value="Unassembled WGS sequence"/>
</dbReference>
<comment type="caution">
    <text evidence="3">The sequence shown here is derived from an EMBL/GenBank/DDBJ whole genome shotgun (WGS) entry which is preliminary data.</text>
</comment>